<keyword evidence="2" id="KW-1185">Reference proteome</keyword>
<reference evidence="2" key="1">
    <citation type="journal article" date="2020" name="Stud. Mycol.">
        <title>101 Dothideomycetes genomes: A test case for predicting lifestyles and emergence of pathogens.</title>
        <authorList>
            <person name="Haridas S."/>
            <person name="Albert R."/>
            <person name="Binder M."/>
            <person name="Bloem J."/>
            <person name="LaButti K."/>
            <person name="Salamov A."/>
            <person name="Andreopoulos B."/>
            <person name="Baker S."/>
            <person name="Barry K."/>
            <person name="Bills G."/>
            <person name="Bluhm B."/>
            <person name="Cannon C."/>
            <person name="Castanera R."/>
            <person name="Culley D."/>
            <person name="Daum C."/>
            <person name="Ezra D."/>
            <person name="Gonzalez J."/>
            <person name="Henrissat B."/>
            <person name="Kuo A."/>
            <person name="Liang C."/>
            <person name="Lipzen A."/>
            <person name="Lutzoni F."/>
            <person name="Magnuson J."/>
            <person name="Mondo S."/>
            <person name="Nolan M."/>
            <person name="Ohm R."/>
            <person name="Pangilinan J."/>
            <person name="Park H.-J."/>
            <person name="Ramirez L."/>
            <person name="Alfaro M."/>
            <person name="Sun H."/>
            <person name="Tritt A."/>
            <person name="Yoshinaga Y."/>
            <person name="Zwiers L.-H."/>
            <person name="Turgeon B."/>
            <person name="Goodwin S."/>
            <person name="Spatafora J."/>
            <person name="Crous P."/>
            <person name="Grigoriev I."/>
        </authorList>
    </citation>
    <scope>NUCLEOTIDE SEQUENCE [LARGE SCALE GENOMIC DNA]</scope>
    <source>
        <strain evidence="2">CBS 304.66</strain>
    </source>
</reference>
<accession>A0A9P4N0N7</accession>
<evidence type="ECO:0000313" key="2">
    <source>
        <dbReference type="Proteomes" id="UP000800093"/>
    </source>
</evidence>
<sequence length="154" mass="17110">MELHTFAHTFTGLAAAVPTAFREHTPLTPSLLPDISKYIPRSDVANKSSVDLGHGKWNNPPVADDTVWRDFIRRGCTMLAMMRATDTEAGAILTRPLPSAASRWRCGQEFLATRNMQKWSCMAFEDPKGCDMTEYQYGLADALRGIGASMQKQD</sequence>
<proteinExistence type="predicted"/>
<evidence type="ECO:0000313" key="1">
    <source>
        <dbReference type="EMBL" id="KAF2261552.1"/>
    </source>
</evidence>
<gene>
    <name evidence="1" type="ORF">CC78DRAFT_347586</name>
</gene>
<protein>
    <submittedName>
        <fullName evidence="1">Uncharacterized protein</fullName>
    </submittedName>
</protein>
<name>A0A9P4N0N7_9PLEO</name>
<dbReference type="Proteomes" id="UP000800093">
    <property type="component" value="Unassembled WGS sequence"/>
</dbReference>
<comment type="caution">
    <text evidence="1">The sequence shown here is derived from an EMBL/GenBank/DDBJ whole genome shotgun (WGS) entry which is preliminary data.</text>
</comment>
<dbReference type="AlphaFoldDB" id="A0A9P4N0N7"/>
<organism evidence="1 2">
    <name type="scientific">Lojkania enalia</name>
    <dbReference type="NCBI Taxonomy" id="147567"/>
    <lineage>
        <taxon>Eukaryota</taxon>
        <taxon>Fungi</taxon>
        <taxon>Dikarya</taxon>
        <taxon>Ascomycota</taxon>
        <taxon>Pezizomycotina</taxon>
        <taxon>Dothideomycetes</taxon>
        <taxon>Pleosporomycetidae</taxon>
        <taxon>Pleosporales</taxon>
        <taxon>Pleosporales incertae sedis</taxon>
        <taxon>Lojkania</taxon>
    </lineage>
</organism>
<dbReference type="EMBL" id="ML986655">
    <property type="protein sequence ID" value="KAF2261552.1"/>
    <property type="molecule type" value="Genomic_DNA"/>
</dbReference>